<dbReference type="InterPro" id="IPR046268">
    <property type="entry name" value="DUF6301"/>
</dbReference>
<gene>
    <name evidence="1" type="ORF">ACFFTR_14630</name>
</gene>
<dbReference type="EMBL" id="JBHMCA010000026">
    <property type="protein sequence ID" value="MFB9444311.1"/>
    <property type="molecule type" value="Genomic_DNA"/>
</dbReference>
<accession>A0ABV5M629</accession>
<evidence type="ECO:0000313" key="1">
    <source>
        <dbReference type="EMBL" id="MFB9444311.1"/>
    </source>
</evidence>
<proteinExistence type="predicted"/>
<dbReference type="Proteomes" id="UP001589608">
    <property type="component" value="Unassembled WGS sequence"/>
</dbReference>
<organism evidence="1 2">
    <name type="scientific">Dactylosporangium vinaceum</name>
    <dbReference type="NCBI Taxonomy" id="53362"/>
    <lineage>
        <taxon>Bacteria</taxon>
        <taxon>Bacillati</taxon>
        <taxon>Actinomycetota</taxon>
        <taxon>Actinomycetes</taxon>
        <taxon>Micromonosporales</taxon>
        <taxon>Micromonosporaceae</taxon>
        <taxon>Dactylosporangium</taxon>
    </lineage>
</organism>
<keyword evidence="2" id="KW-1185">Reference proteome</keyword>
<name>A0ABV5M629_9ACTN</name>
<comment type="caution">
    <text evidence="1">The sequence shown here is derived from an EMBL/GenBank/DDBJ whole genome shotgun (WGS) entry which is preliminary data.</text>
</comment>
<dbReference type="Pfam" id="PF19818">
    <property type="entry name" value="DUF6301"/>
    <property type="match status" value="1"/>
</dbReference>
<reference evidence="1 2" key="1">
    <citation type="submission" date="2024-09" db="EMBL/GenBank/DDBJ databases">
        <authorList>
            <person name="Sun Q."/>
            <person name="Mori K."/>
        </authorList>
    </citation>
    <scope>NUCLEOTIDE SEQUENCE [LARGE SCALE GENOMIC DNA]</scope>
    <source>
        <strain evidence="1 2">JCM 3307</strain>
    </source>
</reference>
<evidence type="ECO:0000313" key="2">
    <source>
        <dbReference type="Proteomes" id="UP001589608"/>
    </source>
</evidence>
<protein>
    <submittedName>
        <fullName evidence="1">DUF6301 family protein</fullName>
    </submittedName>
</protein>
<dbReference type="RefSeq" id="WP_223101395.1">
    <property type="nucleotide sequence ID" value="NZ_CP061913.1"/>
</dbReference>
<sequence>MVTDVRALDGDEVVALARKLLTVAPLLRRVQPERVLLALGYPQLETVNEFSRFGDAGLGVGPASVGLAADGSAETVAVPVHAPLPRPLGPEHRDFVQDVFSMAGRALIAHFGEPAGLSGGGSPALKWHFGESALTLVRGGLDVALYLWRTIDLEGDE</sequence>